<comment type="subunit">
    <text evidence="14">Composed of six subunits; NqrA, NqrB, NqrC, NqrD, NqrE and NqrF.</text>
</comment>
<dbReference type="NCBIfam" id="NF009070">
    <property type="entry name" value="PRK12405.1"/>
    <property type="match status" value="1"/>
</dbReference>
<protein>
    <recommendedName>
        <fullName evidence="14">Na(+)-translocating NADH-quinone reductase subunit D</fullName>
        <shortName evidence="14">Na(+)-NQR subunit D</shortName>
        <shortName evidence="14">Na(+)-translocating NQR subunit D</shortName>
        <ecNumber evidence="14">7.2.1.1</ecNumber>
    </recommendedName>
    <alternativeName>
        <fullName evidence="14">NQR complex subunit D</fullName>
    </alternativeName>
    <alternativeName>
        <fullName evidence="14">NQR-1 subunit D</fullName>
    </alternativeName>
</protein>
<dbReference type="InterPro" id="IPR003667">
    <property type="entry name" value="NqrDE/RnfAE"/>
</dbReference>
<evidence type="ECO:0000256" key="8">
    <source>
        <dbReference type="ARBA" id="ARBA00023027"/>
    </source>
</evidence>
<feature type="transmembrane region" description="Helical" evidence="14">
    <location>
        <begin position="181"/>
        <end position="199"/>
    </location>
</feature>
<dbReference type="RefSeq" id="WP_215370242.1">
    <property type="nucleotide sequence ID" value="NZ_JAGTIS010000001.1"/>
</dbReference>
<keyword evidence="8 14" id="KW-0520">NAD</keyword>
<sequence length="224" mass="24191">MNMAQPTIRQVLLDPILHNNPIGLQILGICSALAVTSNLKTALVMSAALTLVTGFSNLFISMIRSQIPSSIRMIVQMVIIASLVIVVDQVLKAYAFSLSKQLSVFVGLIITNCIVMGRAEAFAMANPPVLSFFDGIGNGLGYSAMLIVLGIIRELFGAGKLLGFEVLPVINDGGWYQPNGLLLLPPSAFFLIGLIIWALRSWKTEQKEAPAFKIAPQVSNKEAY</sequence>
<dbReference type="HAMAP" id="MF_00428">
    <property type="entry name" value="NqrD"/>
    <property type="match status" value="1"/>
</dbReference>
<reference evidence="15 16" key="1">
    <citation type="submission" date="2021-04" db="EMBL/GenBank/DDBJ databases">
        <title>Pseudomonas boanensis sp. nov., a bacterium isolated from river water used for household purposes in Boane District, Mozambique.</title>
        <authorList>
            <person name="Nicklasson M."/>
            <person name="Martin-Rodriguez A.J."/>
            <person name="Thorell K."/>
            <person name="Neves L."/>
            <person name="Mussagy A."/>
            <person name="Rydberg H.A."/>
            <person name="Hernroth B."/>
            <person name="Svensson-Stadler L."/>
            <person name="Sjoling A."/>
        </authorList>
    </citation>
    <scope>NUCLEOTIDE SEQUENCE [LARGE SCALE GENOMIC DNA]</scope>
    <source>
        <strain evidence="15 16">DB1</strain>
    </source>
</reference>
<evidence type="ECO:0000256" key="1">
    <source>
        <dbReference type="ARBA" id="ARBA00004127"/>
    </source>
</evidence>
<dbReference type="EMBL" id="JAGTIS010000001">
    <property type="protein sequence ID" value="MBT8765191.1"/>
    <property type="molecule type" value="Genomic_DNA"/>
</dbReference>
<organism evidence="15 16">
    <name type="scientific">Metapseudomonas boanensis</name>
    <dbReference type="NCBI Taxonomy" id="2822138"/>
    <lineage>
        <taxon>Bacteria</taxon>
        <taxon>Pseudomonadati</taxon>
        <taxon>Pseudomonadota</taxon>
        <taxon>Gammaproteobacteria</taxon>
        <taxon>Pseudomonadales</taxon>
        <taxon>Pseudomonadaceae</taxon>
        <taxon>Metapseudomonas</taxon>
    </lineage>
</organism>
<keyword evidence="4" id="KW-0997">Cell inner membrane</keyword>
<evidence type="ECO:0000256" key="11">
    <source>
        <dbReference type="ARBA" id="ARBA00023075"/>
    </source>
</evidence>
<dbReference type="PIRSF" id="PIRSF006102">
    <property type="entry name" value="NQR_DE"/>
    <property type="match status" value="1"/>
</dbReference>
<proteinExistence type="inferred from homology"/>
<dbReference type="NCBIfam" id="NF006777">
    <property type="entry name" value="PRK09292.1"/>
    <property type="match status" value="1"/>
</dbReference>
<keyword evidence="10 14" id="KW-0406">Ion transport</keyword>
<comment type="similarity">
    <text evidence="14">Belongs to the NqrDE/RnfAE family.</text>
</comment>
<evidence type="ECO:0000256" key="12">
    <source>
        <dbReference type="ARBA" id="ARBA00023136"/>
    </source>
</evidence>
<comment type="caution">
    <text evidence="14">Lacks conserved residue(s) required for the propagation of feature annotation.</text>
</comment>
<dbReference type="PANTHER" id="PTHR30586:SF1">
    <property type="entry name" value="NA(+)-TRANSLOCATING NADH-QUINONE REDUCTASE SUBUNIT D"/>
    <property type="match status" value="1"/>
</dbReference>
<feature type="transmembrane region" description="Helical" evidence="14">
    <location>
        <begin position="74"/>
        <end position="95"/>
    </location>
</feature>
<keyword evidence="9 14" id="KW-0915">Sodium</keyword>
<evidence type="ECO:0000256" key="6">
    <source>
        <dbReference type="ARBA" id="ARBA00022967"/>
    </source>
</evidence>
<gene>
    <name evidence="14" type="primary">nqrD</name>
    <name evidence="15" type="ORF">J7302_03435</name>
</gene>
<keyword evidence="7 14" id="KW-1133">Transmembrane helix</keyword>
<evidence type="ECO:0000256" key="14">
    <source>
        <dbReference type="HAMAP-Rule" id="MF_00428"/>
    </source>
</evidence>
<comment type="caution">
    <text evidence="15">The sequence shown here is derived from an EMBL/GenBank/DDBJ whole genome shotgun (WGS) entry which is preliminary data.</text>
</comment>
<dbReference type="NCBIfam" id="TIGR01939">
    <property type="entry name" value="nqrD"/>
    <property type="match status" value="1"/>
</dbReference>
<dbReference type="EC" id="7.2.1.1" evidence="14"/>
<keyword evidence="11 14" id="KW-0830">Ubiquinone</keyword>
<evidence type="ECO:0000256" key="7">
    <source>
        <dbReference type="ARBA" id="ARBA00022989"/>
    </source>
</evidence>
<keyword evidence="16" id="KW-1185">Reference proteome</keyword>
<evidence type="ECO:0000256" key="2">
    <source>
        <dbReference type="ARBA" id="ARBA00022448"/>
    </source>
</evidence>
<feature type="transmembrane region" description="Helical" evidence="14">
    <location>
        <begin position="42"/>
        <end position="62"/>
    </location>
</feature>
<evidence type="ECO:0000256" key="9">
    <source>
        <dbReference type="ARBA" id="ARBA00023053"/>
    </source>
</evidence>
<evidence type="ECO:0000256" key="4">
    <source>
        <dbReference type="ARBA" id="ARBA00022519"/>
    </source>
</evidence>
<keyword evidence="3 14" id="KW-1003">Cell membrane</keyword>
<evidence type="ECO:0000256" key="10">
    <source>
        <dbReference type="ARBA" id="ARBA00023065"/>
    </source>
</evidence>
<dbReference type="Proteomes" id="UP001519667">
    <property type="component" value="Unassembled WGS sequence"/>
</dbReference>
<keyword evidence="5 14" id="KW-0812">Transmembrane</keyword>
<evidence type="ECO:0000313" key="15">
    <source>
        <dbReference type="EMBL" id="MBT8765191.1"/>
    </source>
</evidence>
<dbReference type="InterPro" id="IPR011292">
    <property type="entry name" value="NqrD"/>
</dbReference>
<comment type="subcellular location">
    <subcellularLocation>
        <location evidence="14">Cell membrane</location>
        <topology evidence="14">Multi-pass membrane protein</topology>
    </subcellularLocation>
    <subcellularLocation>
        <location evidence="1">Endomembrane system</location>
        <topology evidence="1">Multi-pass membrane protein</topology>
    </subcellularLocation>
</comment>
<keyword evidence="2 14" id="KW-0813">Transport</keyword>
<dbReference type="PANTHER" id="PTHR30586">
    <property type="entry name" value="ELECTRON TRANSPORT COMPLEX PROTEIN RNFE"/>
    <property type="match status" value="1"/>
</dbReference>
<keyword evidence="12 14" id="KW-0472">Membrane</keyword>
<comment type="catalytic activity">
    <reaction evidence="14">
        <text>a ubiquinone + n Na(+)(in) + NADH + H(+) = a ubiquinol + n Na(+)(out) + NAD(+)</text>
        <dbReference type="Rhea" id="RHEA:47748"/>
        <dbReference type="Rhea" id="RHEA-COMP:9565"/>
        <dbReference type="Rhea" id="RHEA-COMP:9566"/>
        <dbReference type="ChEBI" id="CHEBI:15378"/>
        <dbReference type="ChEBI" id="CHEBI:16389"/>
        <dbReference type="ChEBI" id="CHEBI:17976"/>
        <dbReference type="ChEBI" id="CHEBI:29101"/>
        <dbReference type="ChEBI" id="CHEBI:57540"/>
        <dbReference type="ChEBI" id="CHEBI:57945"/>
        <dbReference type="EC" id="7.2.1.1"/>
    </reaction>
</comment>
<keyword evidence="13 14" id="KW-0739">Sodium transport</keyword>
<name>A0ABS5XBX8_9GAMM</name>
<dbReference type="Pfam" id="PF02508">
    <property type="entry name" value="Rnf-Nqr"/>
    <property type="match status" value="1"/>
</dbReference>
<feature type="transmembrane region" description="Helical" evidence="14">
    <location>
        <begin position="101"/>
        <end position="117"/>
    </location>
</feature>
<evidence type="ECO:0000256" key="3">
    <source>
        <dbReference type="ARBA" id="ARBA00022475"/>
    </source>
</evidence>
<comment type="function">
    <text evidence="14">NQR complex catalyzes the reduction of ubiquinone-1 to ubiquinol by two successive reactions, coupled with the transport of Na(+) ions from the cytoplasm to the periplasm. NqrA to NqrE are probably involved in the second step, the conversion of ubisemiquinone to ubiquinol.</text>
</comment>
<keyword evidence="6 14" id="KW-1278">Translocase</keyword>
<evidence type="ECO:0000256" key="5">
    <source>
        <dbReference type="ARBA" id="ARBA00022692"/>
    </source>
</evidence>
<evidence type="ECO:0000313" key="16">
    <source>
        <dbReference type="Proteomes" id="UP001519667"/>
    </source>
</evidence>
<accession>A0ABS5XBX8</accession>
<evidence type="ECO:0000256" key="13">
    <source>
        <dbReference type="ARBA" id="ARBA00023201"/>
    </source>
</evidence>